<comment type="similarity">
    <text evidence="1">Belongs to the transposase IS21/IS408/IS1162 family.</text>
</comment>
<keyword evidence="4" id="KW-0233">DNA recombination</keyword>
<comment type="caution">
    <text evidence="7">The sequence shown here is derived from an EMBL/GenBank/DDBJ whole genome shotgun (WGS) entry which is preliminary data.</text>
</comment>
<dbReference type="GO" id="GO:0006310">
    <property type="term" value="P:DNA recombination"/>
    <property type="evidence" value="ECO:0007669"/>
    <property type="project" value="UniProtKB-KW"/>
</dbReference>
<evidence type="ECO:0000256" key="4">
    <source>
        <dbReference type="ARBA" id="ARBA00023172"/>
    </source>
</evidence>
<accession>A0A934W937</accession>
<dbReference type="GO" id="GO:0003677">
    <property type="term" value="F:DNA binding"/>
    <property type="evidence" value="ECO:0007669"/>
    <property type="project" value="UniProtKB-KW"/>
</dbReference>
<evidence type="ECO:0000259" key="5">
    <source>
        <dbReference type="PROSITE" id="PS50531"/>
    </source>
</evidence>
<evidence type="ECO:0000313" key="8">
    <source>
        <dbReference type="Proteomes" id="UP000622890"/>
    </source>
</evidence>
<evidence type="ECO:0000259" key="6">
    <source>
        <dbReference type="PROSITE" id="PS50994"/>
    </source>
</evidence>
<dbReference type="NCBIfam" id="NF033546">
    <property type="entry name" value="transpos_IS21"/>
    <property type="match status" value="1"/>
</dbReference>
<dbReference type="PANTHER" id="PTHR35004:SF6">
    <property type="entry name" value="TRANSPOSASE"/>
    <property type="match status" value="1"/>
</dbReference>
<dbReference type="AlphaFoldDB" id="A0A934W937"/>
<dbReference type="SUPFAM" id="SSF46689">
    <property type="entry name" value="Homeodomain-like"/>
    <property type="match status" value="1"/>
</dbReference>
<dbReference type="GO" id="GO:0015074">
    <property type="term" value="P:DNA integration"/>
    <property type="evidence" value="ECO:0007669"/>
    <property type="project" value="InterPro"/>
</dbReference>
<protein>
    <submittedName>
        <fullName evidence="7">IS21 family transposase</fullName>
    </submittedName>
</protein>
<dbReference type="Pfam" id="PF22483">
    <property type="entry name" value="Mu-transpos_C_2"/>
    <property type="match status" value="1"/>
</dbReference>
<evidence type="ECO:0000256" key="2">
    <source>
        <dbReference type="ARBA" id="ARBA00022578"/>
    </source>
</evidence>
<evidence type="ECO:0000313" key="7">
    <source>
        <dbReference type="EMBL" id="MBK4739392.1"/>
    </source>
</evidence>
<dbReference type="EMBL" id="JAEPBG010000064">
    <property type="protein sequence ID" value="MBK4739392.1"/>
    <property type="molecule type" value="Genomic_DNA"/>
</dbReference>
<organism evidence="7 8">
    <name type="scientific">Noviherbaspirillum pedocola</name>
    <dbReference type="NCBI Taxonomy" id="2801341"/>
    <lineage>
        <taxon>Bacteria</taxon>
        <taxon>Pseudomonadati</taxon>
        <taxon>Pseudomonadota</taxon>
        <taxon>Betaproteobacteria</taxon>
        <taxon>Burkholderiales</taxon>
        <taxon>Oxalobacteraceae</taxon>
        <taxon>Noviherbaspirillum</taxon>
    </lineage>
</organism>
<evidence type="ECO:0000256" key="3">
    <source>
        <dbReference type="ARBA" id="ARBA00023125"/>
    </source>
</evidence>
<dbReference type="Gene3D" id="1.10.10.60">
    <property type="entry name" value="Homeodomain-like"/>
    <property type="match status" value="1"/>
</dbReference>
<gene>
    <name evidence="7" type="primary">istA</name>
    <name evidence="7" type="ORF">JJB74_32875</name>
</gene>
<sequence>MPVGERVVRLKEWIMILELHRQGLSVSAIAERTGHDRKTVRKYIREGLAAPQYKPRNPRPTVIEPYEAYLRERVTAWPELTGERLLREIRSQGYTGGRTAVNDFLRTVRPPPAPVFEVRFETPPGEQAQVDFAEFKVCFGNQGPVHRVWLFAMVLGHSRYLWGQFVLHQDLPTVLRCHMEAFAHFGGVPREILYDRMKTAVLGEADSGEGIVYNAKLLACGAHYGFLPRACQAYRAKTKGKVERPYRYIRADFFMARSFEDIDDMNRQLRHWLDTVANVRCHGTTGRIVIEHFHEERPQLQPLPAGRFDAVLRIERRVSHEGCVSVGGNYYSVPDGTRKRILDVETTPDTIRIFEDGALIATHARLEGRRERSILAGHRLLQRIMQRENPDGIELPPGHAVAQRPLAVYDFIGRQIGGQR</sequence>
<dbReference type="InterPro" id="IPR054353">
    <property type="entry name" value="IstA-like_C"/>
</dbReference>
<evidence type="ECO:0000256" key="1">
    <source>
        <dbReference type="ARBA" id="ARBA00009277"/>
    </source>
</evidence>
<dbReference type="PANTHER" id="PTHR35004">
    <property type="entry name" value="TRANSPOSASE RV3428C-RELATED"/>
    <property type="match status" value="1"/>
</dbReference>
<dbReference type="InterPro" id="IPR017894">
    <property type="entry name" value="HTH_IS21_transposase_type"/>
</dbReference>
<dbReference type="Pfam" id="PF00665">
    <property type="entry name" value="rve"/>
    <property type="match status" value="1"/>
</dbReference>
<dbReference type="Proteomes" id="UP000622890">
    <property type="component" value="Unassembled WGS sequence"/>
</dbReference>
<reference evidence="7" key="1">
    <citation type="submission" date="2021-01" db="EMBL/GenBank/DDBJ databases">
        <title>Genome sequence of strain Noviherbaspirillum sp. DKR-6.</title>
        <authorList>
            <person name="Chaudhary D.K."/>
        </authorList>
    </citation>
    <scope>NUCLEOTIDE SEQUENCE</scope>
    <source>
        <strain evidence="7">DKR-6</strain>
    </source>
</reference>
<dbReference type="PROSITE" id="PS50531">
    <property type="entry name" value="HTH_IS21"/>
    <property type="match status" value="1"/>
</dbReference>
<name>A0A934W937_9BURK</name>
<dbReference type="InterPro" id="IPR012337">
    <property type="entry name" value="RNaseH-like_sf"/>
</dbReference>
<keyword evidence="2" id="KW-0815">Transposition</keyword>
<dbReference type="GO" id="GO:0032196">
    <property type="term" value="P:transposition"/>
    <property type="evidence" value="ECO:0007669"/>
    <property type="project" value="UniProtKB-KW"/>
</dbReference>
<dbReference type="SUPFAM" id="SSF53098">
    <property type="entry name" value="Ribonuclease H-like"/>
    <property type="match status" value="1"/>
</dbReference>
<dbReference type="PROSITE" id="PS50994">
    <property type="entry name" value="INTEGRASE"/>
    <property type="match status" value="1"/>
</dbReference>
<dbReference type="InterPro" id="IPR036397">
    <property type="entry name" value="RNaseH_sf"/>
</dbReference>
<proteinExistence type="inferred from homology"/>
<feature type="domain" description="Integrase catalytic" evidence="6">
    <location>
        <begin position="119"/>
        <end position="297"/>
    </location>
</feature>
<dbReference type="InterPro" id="IPR009057">
    <property type="entry name" value="Homeodomain-like_sf"/>
</dbReference>
<dbReference type="Gene3D" id="3.30.420.10">
    <property type="entry name" value="Ribonuclease H-like superfamily/Ribonuclease H"/>
    <property type="match status" value="1"/>
</dbReference>
<keyword evidence="8" id="KW-1185">Reference proteome</keyword>
<dbReference type="InterPro" id="IPR001584">
    <property type="entry name" value="Integrase_cat-core"/>
</dbReference>
<feature type="domain" description="HTH IS21-type" evidence="5">
    <location>
        <begin position="11"/>
        <end position="74"/>
    </location>
</feature>
<keyword evidence="3" id="KW-0238">DNA-binding</keyword>